<dbReference type="PANTHER" id="PTHR48097">
    <property type="entry name" value="L-THREONINE ALDOLASE-RELATED"/>
    <property type="match status" value="1"/>
</dbReference>
<dbReference type="GO" id="GO:0016829">
    <property type="term" value="F:lyase activity"/>
    <property type="evidence" value="ECO:0007669"/>
    <property type="project" value="InterPro"/>
</dbReference>
<comment type="similarity">
    <text evidence="2">Belongs to the threonine aldolase family.</text>
</comment>
<evidence type="ECO:0000256" key="2">
    <source>
        <dbReference type="ARBA" id="ARBA00006966"/>
    </source>
</evidence>
<dbReference type="EMBL" id="JBDKWZ010000005">
    <property type="protein sequence ID" value="MEN7548192.1"/>
    <property type="molecule type" value="Genomic_DNA"/>
</dbReference>
<accession>A0AAW9RWX4</accession>
<gene>
    <name evidence="5" type="ORF">AAG747_09745</name>
</gene>
<feature type="domain" description="Aromatic amino acid beta-eliminating lyase/threonine aldolase" evidence="4">
    <location>
        <begin position="8"/>
        <end position="294"/>
    </location>
</feature>
<reference evidence="5 6" key="1">
    <citation type="submission" date="2024-04" db="EMBL/GenBank/DDBJ databases">
        <title>Novel genus in family Flammeovirgaceae.</title>
        <authorList>
            <person name="Nguyen T.H."/>
            <person name="Vuong T.Q."/>
            <person name="Le H."/>
            <person name="Kim S.-G."/>
        </authorList>
    </citation>
    <scope>NUCLEOTIDE SEQUENCE [LARGE SCALE GENOMIC DNA]</scope>
    <source>
        <strain evidence="5 6">JCM 23209</strain>
    </source>
</reference>
<evidence type="ECO:0000259" key="4">
    <source>
        <dbReference type="Pfam" id="PF01212"/>
    </source>
</evidence>
<dbReference type="Pfam" id="PF01212">
    <property type="entry name" value="Beta_elim_lyase"/>
    <property type="match status" value="1"/>
</dbReference>
<evidence type="ECO:0000256" key="1">
    <source>
        <dbReference type="ARBA" id="ARBA00001933"/>
    </source>
</evidence>
<name>A0AAW9RWX4_9BACT</name>
<comment type="cofactor">
    <cofactor evidence="1">
        <name>pyridoxal 5'-phosphate</name>
        <dbReference type="ChEBI" id="CHEBI:597326"/>
    </cofactor>
</comment>
<dbReference type="AlphaFoldDB" id="A0AAW9RWX4"/>
<dbReference type="Gene3D" id="3.90.1150.10">
    <property type="entry name" value="Aspartate Aminotransferase, domain 1"/>
    <property type="match status" value="1"/>
</dbReference>
<dbReference type="InterPro" id="IPR015424">
    <property type="entry name" value="PyrdxlP-dep_Trfase"/>
</dbReference>
<keyword evidence="6" id="KW-1185">Reference proteome</keyword>
<dbReference type="InterPro" id="IPR015421">
    <property type="entry name" value="PyrdxlP-dep_Trfase_major"/>
</dbReference>
<dbReference type="GO" id="GO:0006520">
    <property type="term" value="P:amino acid metabolic process"/>
    <property type="evidence" value="ECO:0007669"/>
    <property type="project" value="InterPro"/>
</dbReference>
<evidence type="ECO:0000313" key="6">
    <source>
        <dbReference type="Proteomes" id="UP001403385"/>
    </source>
</evidence>
<dbReference type="Gene3D" id="3.40.640.10">
    <property type="entry name" value="Type I PLP-dependent aspartate aminotransferase-like (Major domain)"/>
    <property type="match status" value="1"/>
</dbReference>
<comment type="caution">
    <text evidence="5">The sequence shown here is derived from an EMBL/GenBank/DDBJ whole genome shotgun (WGS) entry which is preliminary data.</text>
</comment>
<sequence>MNKQPSYFASDNYATVHPKVMKALQEANQGHAGAYGNDTYTTQAKKKFKELFGEQAEADFVYNGTGANVTGLATLLKSFEAVVCSEVAHINVDECGAPEKFTGSKLIGLPSQDGKIKIEQIQPLLHSVGFEHHAQARVISITQVTEFGTVYRPEEIKIITDFAHSHGMYVHMDGARLANAAASLGCSFKAFTTDVGVDLLSFGGTKNGLMFGEAVVFLNPELGKNYKYVRKQGMQLASKMRYISAQFLAYLEEDVWLKNARHANRLASLLEKEVRDAGVEITQKVEANALFVKLPKAIAEALQKDFFFYPWDEEEGVYRWMTSFDSTEEDVEQFITRIKQLLG</sequence>
<dbReference type="InterPro" id="IPR015422">
    <property type="entry name" value="PyrdxlP-dep_Trfase_small"/>
</dbReference>
<dbReference type="SUPFAM" id="SSF53383">
    <property type="entry name" value="PLP-dependent transferases"/>
    <property type="match status" value="1"/>
</dbReference>
<proteinExistence type="inferred from homology"/>
<keyword evidence="3" id="KW-0663">Pyridoxal phosphate</keyword>
<organism evidence="5 6">
    <name type="scientific">Rapidithrix thailandica</name>
    <dbReference type="NCBI Taxonomy" id="413964"/>
    <lineage>
        <taxon>Bacteria</taxon>
        <taxon>Pseudomonadati</taxon>
        <taxon>Bacteroidota</taxon>
        <taxon>Cytophagia</taxon>
        <taxon>Cytophagales</taxon>
        <taxon>Flammeovirgaceae</taxon>
        <taxon>Rapidithrix</taxon>
    </lineage>
</organism>
<dbReference type="CDD" id="cd06502">
    <property type="entry name" value="TA_like"/>
    <property type="match status" value="1"/>
</dbReference>
<dbReference type="InterPro" id="IPR001597">
    <property type="entry name" value="ArAA_b-elim_lyase/Thr_aldolase"/>
</dbReference>
<protein>
    <submittedName>
        <fullName evidence="5">Low specificity L-threonine aldolase</fullName>
    </submittedName>
</protein>
<evidence type="ECO:0000256" key="3">
    <source>
        <dbReference type="ARBA" id="ARBA00022898"/>
    </source>
</evidence>
<evidence type="ECO:0000313" key="5">
    <source>
        <dbReference type="EMBL" id="MEN7548192.1"/>
    </source>
</evidence>
<dbReference type="Proteomes" id="UP001403385">
    <property type="component" value="Unassembled WGS sequence"/>
</dbReference>
<dbReference type="RefSeq" id="WP_346820973.1">
    <property type="nucleotide sequence ID" value="NZ_JBDKWZ010000005.1"/>
</dbReference>
<dbReference type="PANTHER" id="PTHR48097:SF5">
    <property type="entry name" value="LOW SPECIFICITY L-THREONINE ALDOLASE"/>
    <property type="match status" value="1"/>
</dbReference>